<name>A0A2V3J601_9FLOR</name>
<reference evidence="2 3" key="1">
    <citation type="journal article" date="2018" name="Mol. Biol. Evol.">
        <title>Analysis of the draft genome of the red seaweed Gracilariopsis chorda provides insights into genome size evolution in Rhodophyta.</title>
        <authorList>
            <person name="Lee J."/>
            <person name="Yang E.C."/>
            <person name="Graf L."/>
            <person name="Yang J.H."/>
            <person name="Qiu H."/>
            <person name="Zel Zion U."/>
            <person name="Chan C.X."/>
            <person name="Stephens T.G."/>
            <person name="Weber A.P.M."/>
            <person name="Boo G.H."/>
            <person name="Boo S.M."/>
            <person name="Kim K.M."/>
            <person name="Shin Y."/>
            <person name="Jung M."/>
            <person name="Lee S.J."/>
            <person name="Yim H.S."/>
            <person name="Lee J.H."/>
            <person name="Bhattacharya D."/>
            <person name="Yoon H.S."/>
        </authorList>
    </citation>
    <scope>NUCLEOTIDE SEQUENCE [LARGE SCALE GENOMIC DNA]</scope>
    <source>
        <strain evidence="2 3">SKKU-2015</strain>
        <tissue evidence="2">Whole body</tissue>
    </source>
</reference>
<feature type="domain" description="C2H2-type" evidence="1">
    <location>
        <begin position="221"/>
        <end position="242"/>
    </location>
</feature>
<evidence type="ECO:0000259" key="1">
    <source>
        <dbReference type="PROSITE" id="PS00028"/>
    </source>
</evidence>
<dbReference type="InterPro" id="IPR013087">
    <property type="entry name" value="Znf_C2H2_type"/>
</dbReference>
<keyword evidence="3" id="KW-1185">Reference proteome</keyword>
<evidence type="ECO:0000313" key="3">
    <source>
        <dbReference type="Proteomes" id="UP000247409"/>
    </source>
</evidence>
<dbReference type="EMBL" id="NBIV01000004">
    <property type="protein sequence ID" value="PXF49552.1"/>
    <property type="molecule type" value="Genomic_DNA"/>
</dbReference>
<organism evidence="2 3">
    <name type="scientific">Gracilariopsis chorda</name>
    <dbReference type="NCBI Taxonomy" id="448386"/>
    <lineage>
        <taxon>Eukaryota</taxon>
        <taxon>Rhodophyta</taxon>
        <taxon>Florideophyceae</taxon>
        <taxon>Rhodymeniophycidae</taxon>
        <taxon>Gracilariales</taxon>
        <taxon>Gracilariaceae</taxon>
        <taxon>Gracilariopsis</taxon>
    </lineage>
</organism>
<protein>
    <recommendedName>
        <fullName evidence="1">C2H2-type domain-containing protein</fullName>
    </recommendedName>
</protein>
<sequence>MTSKRTTLRFNIAGACVKSEAKQEDRAAWFVILTIGDNIFAFHRPLCGQCDYGRQTSLRALLRSLMFVANTAHELTKVGGREPDDHALCDARPMAKDRFAVEVLTPEQNGCLANFGNFQYRAHLDLHHSIRQVIECLRQAGVHFRIFKESEEERIMDCTLTLAELACGEAASASCRTCRFQCGGNFTSMIEHIKRVHLKLDEVEEDSRVVEFAGRNPWWICGKCRMAFLDHNDFVRHQDETHNIDTIHSTEVSGETQPFSWRAQQCGHR</sequence>
<gene>
    <name evidence="2" type="ORF">BWQ96_00622</name>
</gene>
<dbReference type="PROSITE" id="PS00028">
    <property type="entry name" value="ZINC_FINGER_C2H2_1"/>
    <property type="match status" value="1"/>
</dbReference>
<accession>A0A2V3J601</accession>
<dbReference type="AlphaFoldDB" id="A0A2V3J601"/>
<evidence type="ECO:0000313" key="2">
    <source>
        <dbReference type="EMBL" id="PXF49552.1"/>
    </source>
</evidence>
<comment type="caution">
    <text evidence="2">The sequence shown here is derived from an EMBL/GenBank/DDBJ whole genome shotgun (WGS) entry which is preliminary data.</text>
</comment>
<dbReference type="OrthoDB" id="10426180at2759"/>
<dbReference type="Proteomes" id="UP000247409">
    <property type="component" value="Unassembled WGS sequence"/>
</dbReference>
<proteinExistence type="predicted"/>